<dbReference type="AlphaFoldDB" id="A0AAJ0GWM4"/>
<evidence type="ECO:0000256" key="2">
    <source>
        <dbReference type="SAM" id="Phobius"/>
    </source>
</evidence>
<proteinExistence type="predicted"/>
<feature type="compositionally biased region" description="Polar residues" evidence="1">
    <location>
        <begin position="136"/>
        <end position="154"/>
    </location>
</feature>
<dbReference type="RefSeq" id="XP_062722995.1">
    <property type="nucleotide sequence ID" value="XM_062866224.1"/>
</dbReference>
<feature type="compositionally biased region" description="Low complexity" evidence="1">
    <location>
        <begin position="350"/>
        <end position="360"/>
    </location>
</feature>
<feature type="region of interest" description="Disordered" evidence="1">
    <location>
        <begin position="201"/>
        <end position="406"/>
    </location>
</feature>
<gene>
    <name evidence="3" type="ORF">B0T15DRAFT_484397</name>
</gene>
<evidence type="ECO:0000256" key="1">
    <source>
        <dbReference type="SAM" id="MobiDB-lite"/>
    </source>
</evidence>
<feature type="region of interest" description="Disordered" evidence="1">
    <location>
        <begin position="104"/>
        <end position="166"/>
    </location>
</feature>
<feature type="compositionally biased region" description="Basic and acidic residues" evidence="1">
    <location>
        <begin position="302"/>
        <end position="312"/>
    </location>
</feature>
<evidence type="ECO:0000313" key="4">
    <source>
        <dbReference type="Proteomes" id="UP001273166"/>
    </source>
</evidence>
<dbReference type="Proteomes" id="UP001273166">
    <property type="component" value="Unassembled WGS sequence"/>
</dbReference>
<name>A0AAJ0GWM4_9PEZI</name>
<feature type="compositionally biased region" description="Basic residues" evidence="1">
    <location>
        <begin position="201"/>
        <end position="211"/>
    </location>
</feature>
<evidence type="ECO:0000313" key="3">
    <source>
        <dbReference type="EMBL" id="KAK3307215.1"/>
    </source>
</evidence>
<keyword evidence="4" id="KW-1185">Reference proteome</keyword>
<organism evidence="3 4">
    <name type="scientific">Chaetomium strumarium</name>
    <dbReference type="NCBI Taxonomy" id="1170767"/>
    <lineage>
        <taxon>Eukaryota</taxon>
        <taxon>Fungi</taxon>
        <taxon>Dikarya</taxon>
        <taxon>Ascomycota</taxon>
        <taxon>Pezizomycotina</taxon>
        <taxon>Sordariomycetes</taxon>
        <taxon>Sordariomycetidae</taxon>
        <taxon>Sordariales</taxon>
        <taxon>Chaetomiaceae</taxon>
        <taxon>Chaetomium</taxon>
    </lineage>
</organism>
<reference evidence="3" key="1">
    <citation type="journal article" date="2023" name="Mol. Phylogenet. Evol.">
        <title>Genome-scale phylogeny and comparative genomics of the fungal order Sordariales.</title>
        <authorList>
            <person name="Hensen N."/>
            <person name="Bonometti L."/>
            <person name="Westerberg I."/>
            <person name="Brannstrom I.O."/>
            <person name="Guillou S."/>
            <person name="Cros-Aarteil S."/>
            <person name="Calhoun S."/>
            <person name="Haridas S."/>
            <person name="Kuo A."/>
            <person name="Mondo S."/>
            <person name="Pangilinan J."/>
            <person name="Riley R."/>
            <person name="LaButti K."/>
            <person name="Andreopoulos B."/>
            <person name="Lipzen A."/>
            <person name="Chen C."/>
            <person name="Yan M."/>
            <person name="Daum C."/>
            <person name="Ng V."/>
            <person name="Clum A."/>
            <person name="Steindorff A."/>
            <person name="Ohm R.A."/>
            <person name="Martin F."/>
            <person name="Silar P."/>
            <person name="Natvig D.O."/>
            <person name="Lalanne C."/>
            <person name="Gautier V."/>
            <person name="Ament-Velasquez S.L."/>
            <person name="Kruys A."/>
            <person name="Hutchinson M.I."/>
            <person name="Powell A.J."/>
            <person name="Barry K."/>
            <person name="Miller A.N."/>
            <person name="Grigoriev I.V."/>
            <person name="Debuchy R."/>
            <person name="Gladieux P."/>
            <person name="Hiltunen Thoren M."/>
            <person name="Johannesson H."/>
        </authorList>
    </citation>
    <scope>NUCLEOTIDE SEQUENCE</scope>
    <source>
        <strain evidence="3">CBS 333.67</strain>
    </source>
</reference>
<dbReference type="EMBL" id="JAUDZG010000003">
    <property type="protein sequence ID" value="KAK3307215.1"/>
    <property type="molecule type" value="Genomic_DNA"/>
</dbReference>
<comment type="caution">
    <text evidence="3">The sequence shown here is derived from an EMBL/GenBank/DDBJ whole genome shotgun (WGS) entry which is preliminary data.</text>
</comment>
<feature type="compositionally biased region" description="Pro residues" evidence="1">
    <location>
        <begin position="326"/>
        <end position="337"/>
    </location>
</feature>
<feature type="compositionally biased region" description="Polar residues" evidence="1">
    <location>
        <begin position="396"/>
        <end position="406"/>
    </location>
</feature>
<feature type="compositionally biased region" description="Polar residues" evidence="1">
    <location>
        <begin position="286"/>
        <end position="297"/>
    </location>
</feature>
<sequence>MIASLARPSWLTGYPIFQTTGPTSADFRYYSSAICPAALLSVPALETAAHCVSIVLPSFVTVGTLLQSRWVEADLTMLETHPLTPGQKLARTELESKASAVSQAIATTKGPETRPTAVRSSSSTATSITEIDEDSLTQIWETPDPTSLRPSNTALSNSNGRGGLGSLDRGTSIVVIVVVTVVAGIALWTAAFLLIRRHKRRAGKRPGRLRRKGDEAGPDQGAQETKANTGLPKSTASPESTPELDSGSPAIGSTPNPAELEGDMLIQPPTKPWVNQTSWLKVPSQHPGQPSPTQSGKSPRRTVRESFGEKVNDPAAALGRLKIPSPLSPGRPSPHSPSPIARGFWRLTRSPRSPSAAARRLSVQLPKPSPRSVPGGNASTASTPRRGKTGWRDGPDNTQSQRDAAP</sequence>
<reference evidence="3" key="2">
    <citation type="submission" date="2023-06" db="EMBL/GenBank/DDBJ databases">
        <authorList>
            <consortium name="Lawrence Berkeley National Laboratory"/>
            <person name="Mondo S.J."/>
            <person name="Hensen N."/>
            <person name="Bonometti L."/>
            <person name="Westerberg I."/>
            <person name="Brannstrom I.O."/>
            <person name="Guillou S."/>
            <person name="Cros-Aarteil S."/>
            <person name="Calhoun S."/>
            <person name="Haridas S."/>
            <person name="Kuo A."/>
            <person name="Pangilinan J."/>
            <person name="Riley R."/>
            <person name="Labutti K."/>
            <person name="Andreopoulos B."/>
            <person name="Lipzen A."/>
            <person name="Chen C."/>
            <person name="Yanf M."/>
            <person name="Daum C."/>
            <person name="Ng V."/>
            <person name="Clum A."/>
            <person name="Steindorff A."/>
            <person name="Ohm R."/>
            <person name="Martin F."/>
            <person name="Silar P."/>
            <person name="Natvig D."/>
            <person name="Lalanne C."/>
            <person name="Gautier V."/>
            <person name="Ament-Velasquez S.L."/>
            <person name="Kruys A."/>
            <person name="Hutchinson M.I."/>
            <person name="Powell A.J."/>
            <person name="Barry K."/>
            <person name="Miller A.N."/>
            <person name="Grigoriev I.V."/>
            <person name="Debuchy R."/>
            <person name="Gladieux P."/>
            <person name="Thoren M.H."/>
            <person name="Johannesson H."/>
        </authorList>
    </citation>
    <scope>NUCLEOTIDE SEQUENCE</scope>
    <source>
        <strain evidence="3">CBS 333.67</strain>
    </source>
</reference>
<feature type="compositionally biased region" description="Low complexity" evidence="1">
    <location>
        <begin position="113"/>
        <end position="129"/>
    </location>
</feature>
<feature type="transmembrane region" description="Helical" evidence="2">
    <location>
        <begin position="173"/>
        <end position="195"/>
    </location>
</feature>
<dbReference type="GeneID" id="87885053"/>
<accession>A0AAJ0GWM4</accession>
<keyword evidence="2" id="KW-0812">Transmembrane</keyword>
<feature type="compositionally biased region" description="Polar residues" evidence="1">
    <location>
        <begin position="222"/>
        <end position="240"/>
    </location>
</feature>
<keyword evidence="2" id="KW-1133">Transmembrane helix</keyword>
<keyword evidence="2" id="KW-0472">Membrane</keyword>
<protein>
    <submittedName>
        <fullName evidence="3">Uncharacterized protein</fullName>
    </submittedName>
</protein>